<evidence type="ECO:0000313" key="4">
    <source>
        <dbReference type="WBParaSite" id="scaffold6162_cov242.g10508"/>
    </source>
</evidence>
<dbReference type="GO" id="GO:0006897">
    <property type="term" value="P:endocytosis"/>
    <property type="evidence" value="ECO:0007669"/>
    <property type="project" value="TreeGrafter"/>
</dbReference>
<keyword evidence="2" id="KW-0812">Transmembrane</keyword>
<name>A0A915N0Z4_MELJA</name>
<feature type="compositionally biased region" description="Polar residues" evidence="1">
    <location>
        <begin position="433"/>
        <end position="443"/>
    </location>
</feature>
<protein>
    <submittedName>
        <fullName evidence="4">Transmembrane protein</fullName>
    </submittedName>
</protein>
<feature type="compositionally biased region" description="Low complexity" evidence="1">
    <location>
        <begin position="444"/>
        <end position="458"/>
    </location>
</feature>
<dbReference type="AlphaFoldDB" id="A0A915N0Z4"/>
<feature type="transmembrane region" description="Helical" evidence="2">
    <location>
        <begin position="208"/>
        <end position="227"/>
    </location>
</feature>
<keyword evidence="3" id="KW-1185">Reference proteome</keyword>
<keyword evidence="2" id="KW-0472">Membrane</keyword>
<dbReference type="GO" id="GO:0018996">
    <property type="term" value="P:molting cycle, collagen and cuticulin-based cuticle"/>
    <property type="evidence" value="ECO:0007669"/>
    <property type="project" value="TreeGrafter"/>
</dbReference>
<organism evidence="3 4">
    <name type="scientific">Meloidogyne javanica</name>
    <name type="common">Root-knot nematode worm</name>
    <dbReference type="NCBI Taxonomy" id="6303"/>
    <lineage>
        <taxon>Eukaryota</taxon>
        <taxon>Metazoa</taxon>
        <taxon>Ecdysozoa</taxon>
        <taxon>Nematoda</taxon>
        <taxon>Chromadorea</taxon>
        <taxon>Rhabditida</taxon>
        <taxon>Tylenchina</taxon>
        <taxon>Tylenchomorpha</taxon>
        <taxon>Tylenchoidea</taxon>
        <taxon>Meloidogynidae</taxon>
        <taxon>Meloidogyninae</taxon>
        <taxon>Meloidogyne</taxon>
        <taxon>Meloidogyne incognita group</taxon>
    </lineage>
</organism>
<evidence type="ECO:0000313" key="3">
    <source>
        <dbReference type="Proteomes" id="UP000887561"/>
    </source>
</evidence>
<evidence type="ECO:0000256" key="2">
    <source>
        <dbReference type="SAM" id="Phobius"/>
    </source>
</evidence>
<feature type="transmembrane region" description="Helical" evidence="2">
    <location>
        <begin position="180"/>
        <end position="201"/>
    </location>
</feature>
<dbReference type="PANTHER" id="PTHR10796">
    <property type="entry name" value="PATCHED-RELATED"/>
    <property type="match status" value="1"/>
</dbReference>
<dbReference type="WBParaSite" id="scaffold6162_cov242.g10508">
    <property type="protein sequence ID" value="scaffold6162_cov242.g10508"/>
    <property type="gene ID" value="scaffold6162_cov242.g10508"/>
</dbReference>
<feature type="region of interest" description="Disordered" evidence="1">
    <location>
        <begin position="433"/>
        <end position="458"/>
    </location>
</feature>
<reference evidence="4" key="1">
    <citation type="submission" date="2022-11" db="UniProtKB">
        <authorList>
            <consortium name="WormBaseParasite"/>
        </authorList>
    </citation>
    <scope>IDENTIFICATION</scope>
</reference>
<evidence type="ECO:0000256" key="1">
    <source>
        <dbReference type="SAM" id="MobiDB-lite"/>
    </source>
</evidence>
<proteinExistence type="predicted"/>
<keyword evidence="2" id="KW-1133">Transmembrane helix</keyword>
<dbReference type="PANTHER" id="PTHR10796:SF187">
    <property type="entry name" value="SSD DOMAIN-CONTAINING PROTEIN"/>
    <property type="match status" value="1"/>
</dbReference>
<feature type="transmembrane region" description="Helical" evidence="2">
    <location>
        <begin position="150"/>
        <end position="168"/>
    </location>
</feature>
<dbReference type="GO" id="GO:0030659">
    <property type="term" value="C:cytoplasmic vesicle membrane"/>
    <property type="evidence" value="ECO:0007669"/>
    <property type="project" value="TreeGrafter"/>
</dbReference>
<feature type="transmembrane region" description="Helical" evidence="2">
    <location>
        <begin position="282"/>
        <end position="304"/>
    </location>
</feature>
<accession>A0A915N0Z4</accession>
<feature type="region of interest" description="Disordered" evidence="1">
    <location>
        <begin position="348"/>
        <end position="394"/>
    </location>
</feature>
<sequence length="513" mass="57861">MATPSVTPKPERRNRIIRWWDLCRQCHLDQALDNWIKGSLSQEGNLTEISNFSSMEEKSRKTLLPDIFGDVELNSFQHVHSLIMRIKLKRHLKPQLVDTFERHLRRIISNFSRQNSLTSSQEEEKPLGIHFWSAQQLAAEIENSLRQTHVKVLICWVALCGILAIVQIRSSTYESRPMVGVQQALTLLLASICAYAVHLASSERFNSLLFALPFTLASIGTLTFAGVDSAFKRYSGIAMHPTEKMEIGLANKAVGWLIEFEKFKKTVAYRVDEVIPKMFTSILWLCTLSAILSVLQPALAICFYQSTSNIGGAPTNLCIPPAYKPPPIEYYPFKPQQNSNFVLHSRQTSRFSQQDQNINSPRINSSCGGRSIHTDPKERSAAAPPPPIYSPPNMRKDNVMINGCCCSKTDSGHNSFSESLESHVDSRIRHLPTQQQKQPNNGINRTVVDNNNKTNNLRTNNFQIKYPSKFVAEEEQIYEEPDSPLPESKNNKNNSEINICAGAVARAKTRLAH</sequence>
<feature type="compositionally biased region" description="Polar residues" evidence="1">
    <location>
        <begin position="348"/>
        <end position="368"/>
    </location>
</feature>
<dbReference type="Proteomes" id="UP000887561">
    <property type="component" value="Unplaced"/>
</dbReference>
<feature type="region of interest" description="Disordered" evidence="1">
    <location>
        <begin position="475"/>
        <end position="494"/>
    </location>
</feature>
<dbReference type="GO" id="GO:0005886">
    <property type="term" value="C:plasma membrane"/>
    <property type="evidence" value="ECO:0007669"/>
    <property type="project" value="TreeGrafter"/>
</dbReference>
<dbReference type="InterPro" id="IPR051697">
    <property type="entry name" value="Patched_domain-protein"/>
</dbReference>